<reference evidence="1" key="2">
    <citation type="journal article" date="2022" name="New Phytol.">
        <title>Evolutionary transition to the ectomycorrhizal habit in the genomes of a hyperdiverse lineage of mushroom-forming fungi.</title>
        <authorList>
            <person name="Looney B."/>
            <person name="Miyauchi S."/>
            <person name="Morin E."/>
            <person name="Drula E."/>
            <person name="Courty P.E."/>
            <person name="Kohler A."/>
            <person name="Kuo A."/>
            <person name="LaButti K."/>
            <person name="Pangilinan J."/>
            <person name="Lipzen A."/>
            <person name="Riley R."/>
            <person name="Andreopoulos W."/>
            <person name="He G."/>
            <person name="Johnson J."/>
            <person name="Nolan M."/>
            <person name="Tritt A."/>
            <person name="Barry K.W."/>
            <person name="Grigoriev I.V."/>
            <person name="Nagy L.G."/>
            <person name="Hibbett D."/>
            <person name="Henrissat B."/>
            <person name="Matheny P.B."/>
            <person name="Labbe J."/>
            <person name="Martin F.M."/>
        </authorList>
    </citation>
    <scope>NUCLEOTIDE SEQUENCE</scope>
    <source>
        <strain evidence="1">HHB10654</strain>
    </source>
</reference>
<reference evidence="1" key="1">
    <citation type="submission" date="2021-03" db="EMBL/GenBank/DDBJ databases">
        <authorList>
            <consortium name="DOE Joint Genome Institute"/>
            <person name="Ahrendt S."/>
            <person name="Looney B.P."/>
            <person name="Miyauchi S."/>
            <person name="Morin E."/>
            <person name="Drula E."/>
            <person name="Courty P.E."/>
            <person name="Chicoki N."/>
            <person name="Fauchery L."/>
            <person name="Kohler A."/>
            <person name="Kuo A."/>
            <person name="Labutti K."/>
            <person name="Pangilinan J."/>
            <person name="Lipzen A."/>
            <person name="Riley R."/>
            <person name="Andreopoulos W."/>
            <person name="He G."/>
            <person name="Johnson J."/>
            <person name="Barry K.W."/>
            <person name="Grigoriev I.V."/>
            <person name="Nagy L."/>
            <person name="Hibbett D."/>
            <person name="Henrissat B."/>
            <person name="Matheny P.B."/>
            <person name="Labbe J."/>
            <person name="Martin F."/>
        </authorList>
    </citation>
    <scope>NUCLEOTIDE SEQUENCE</scope>
    <source>
        <strain evidence="1">HHB10654</strain>
    </source>
</reference>
<organism evidence="1 2">
    <name type="scientific">Artomyces pyxidatus</name>
    <dbReference type="NCBI Taxonomy" id="48021"/>
    <lineage>
        <taxon>Eukaryota</taxon>
        <taxon>Fungi</taxon>
        <taxon>Dikarya</taxon>
        <taxon>Basidiomycota</taxon>
        <taxon>Agaricomycotina</taxon>
        <taxon>Agaricomycetes</taxon>
        <taxon>Russulales</taxon>
        <taxon>Auriscalpiaceae</taxon>
        <taxon>Artomyces</taxon>
    </lineage>
</organism>
<comment type="caution">
    <text evidence="1">The sequence shown here is derived from an EMBL/GenBank/DDBJ whole genome shotgun (WGS) entry which is preliminary data.</text>
</comment>
<feature type="non-terminal residue" evidence="1">
    <location>
        <position position="1"/>
    </location>
</feature>
<keyword evidence="2" id="KW-1185">Reference proteome</keyword>
<accession>A0ACB8SF13</accession>
<evidence type="ECO:0000313" key="2">
    <source>
        <dbReference type="Proteomes" id="UP000814140"/>
    </source>
</evidence>
<name>A0ACB8SF13_9AGAM</name>
<sequence length="95" mass="10448">YTLVIRWVAGHADVEGNELADAGAKEAAAGLTSNTDDLPAYLRNRPLPISVSALRQVHHAALLDTWKDQWRKSPRFSRLNGIDPALPGKSFMKLV</sequence>
<proteinExistence type="predicted"/>
<dbReference type="Proteomes" id="UP000814140">
    <property type="component" value="Unassembled WGS sequence"/>
</dbReference>
<protein>
    <submittedName>
        <fullName evidence="1">Uncharacterized protein</fullName>
    </submittedName>
</protein>
<evidence type="ECO:0000313" key="1">
    <source>
        <dbReference type="EMBL" id="KAI0055078.1"/>
    </source>
</evidence>
<feature type="non-terminal residue" evidence="1">
    <location>
        <position position="95"/>
    </location>
</feature>
<gene>
    <name evidence="1" type="ORF">BV25DRAFT_1788311</name>
</gene>
<dbReference type="EMBL" id="MU277313">
    <property type="protein sequence ID" value="KAI0055078.1"/>
    <property type="molecule type" value="Genomic_DNA"/>
</dbReference>